<dbReference type="RefSeq" id="WP_110019385.1">
    <property type="nucleotide sequence ID" value="NZ_QGTJ01000009.1"/>
</dbReference>
<comment type="cofactor">
    <cofactor evidence="1">
        <name>FAD</name>
        <dbReference type="ChEBI" id="CHEBI:57692"/>
    </cofactor>
</comment>
<proteinExistence type="predicted"/>
<dbReference type="AlphaFoldDB" id="A0A317MRW0"/>
<dbReference type="NCBIfam" id="NF042949">
    <property type="entry name" value="3PPDioc_HcaD"/>
    <property type="match status" value="1"/>
</dbReference>
<dbReference type="InterPro" id="IPR016156">
    <property type="entry name" value="FAD/NAD-linked_Rdtase_dimer_sf"/>
</dbReference>
<dbReference type="SUPFAM" id="SSF51905">
    <property type="entry name" value="FAD/NAD(P)-binding domain"/>
    <property type="match status" value="2"/>
</dbReference>
<comment type="caution">
    <text evidence="7">The sequence shown here is derived from an EMBL/GenBank/DDBJ whole genome shotgun (WGS) entry which is preliminary data.</text>
</comment>
<organism evidence="7 8">
    <name type="scientific">Plasticicumulans acidivorans</name>
    <dbReference type="NCBI Taxonomy" id="886464"/>
    <lineage>
        <taxon>Bacteria</taxon>
        <taxon>Pseudomonadati</taxon>
        <taxon>Pseudomonadota</taxon>
        <taxon>Gammaproteobacteria</taxon>
        <taxon>Candidatus Competibacteraceae</taxon>
        <taxon>Plasticicumulans</taxon>
    </lineage>
</organism>
<dbReference type="InterPro" id="IPR050446">
    <property type="entry name" value="FAD-oxidoreductase/Apoptosis"/>
</dbReference>
<dbReference type="GO" id="GO:0016651">
    <property type="term" value="F:oxidoreductase activity, acting on NAD(P)H"/>
    <property type="evidence" value="ECO:0007669"/>
    <property type="project" value="TreeGrafter"/>
</dbReference>
<reference evidence="7 8" key="1">
    <citation type="submission" date="2018-05" db="EMBL/GenBank/DDBJ databases">
        <title>Genomic Encyclopedia of Type Strains, Phase IV (KMG-IV): sequencing the most valuable type-strain genomes for metagenomic binning, comparative biology and taxonomic classification.</title>
        <authorList>
            <person name="Goeker M."/>
        </authorList>
    </citation>
    <scope>NUCLEOTIDE SEQUENCE [LARGE SCALE GENOMIC DNA]</scope>
    <source>
        <strain evidence="7 8">DSM 23606</strain>
    </source>
</reference>
<evidence type="ECO:0000259" key="6">
    <source>
        <dbReference type="Pfam" id="PF14759"/>
    </source>
</evidence>
<dbReference type="InterPro" id="IPR028202">
    <property type="entry name" value="Reductase_C"/>
</dbReference>
<evidence type="ECO:0000313" key="8">
    <source>
        <dbReference type="Proteomes" id="UP000246569"/>
    </source>
</evidence>
<dbReference type="Gene3D" id="3.30.390.30">
    <property type="match status" value="1"/>
</dbReference>
<evidence type="ECO:0000256" key="4">
    <source>
        <dbReference type="ARBA" id="ARBA00023002"/>
    </source>
</evidence>
<keyword evidence="4" id="KW-0560">Oxidoreductase</keyword>
<dbReference type="Proteomes" id="UP000246569">
    <property type="component" value="Unassembled WGS sequence"/>
</dbReference>
<evidence type="ECO:0000256" key="1">
    <source>
        <dbReference type="ARBA" id="ARBA00001974"/>
    </source>
</evidence>
<dbReference type="InterPro" id="IPR036188">
    <property type="entry name" value="FAD/NAD-bd_sf"/>
</dbReference>
<gene>
    <name evidence="7" type="ORF">C7443_10923</name>
</gene>
<protein>
    <submittedName>
        <fullName evidence="7">Phenylpropionate dioxygenase ferredoxin reductase subunit</fullName>
    </submittedName>
</protein>
<dbReference type="InterPro" id="IPR053382">
    <property type="entry name" value="Ring-hydroxylating_dioxygenase"/>
</dbReference>
<name>A0A317MRW0_9GAMM</name>
<evidence type="ECO:0000313" key="7">
    <source>
        <dbReference type="EMBL" id="PWV59770.1"/>
    </source>
</evidence>
<evidence type="ECO:0000256" key="2">
    <source>
        <dbReference type="ARBA" id="ARBA00022630"/>
    </source>
</evidence>
<feature type="domain" description="FAD/NAD(P)-binding" evidence="5">
    <location>
        <begin position="13"/>
        <end position="309"/>
    </location>
</feature>
<dbReference type="OrthoDB" id="9800167at2"/>
<dbReference type="Pfam" id="PF07992">
    <property type="entry name" value="Pyr_redox_2"/>
    <property type="match status" value="1"/>
</dbReference>
<dbReference type="PANTHER" id="PTHR43557">
    <property type="entry name" value="APOPTOSIS-INDUCING FACTOR 1"/>
    <property type="match status" value="1"/>
</dbReference>
<dbReference type="GO" id="GO:0051213">
    <property type="term" value="F:dioxygenase activity"/>
    <property type="evidence" value="ECO:0007669"/>
    <property type="project" value="UniProtKB-KW"/>
</dbReference>
<dbReference type="Gene3D" id="3.50.50.60">
    <property type="entry name" value="FAD/NAD(P)-binding domain"/>
    <property type="match status" value="2"/>
</dbReference>
<dbReference type="GO" id="GO:0005737">
    <property type="term" value="C:cytoplasm"/>
    <property type="evidence" value="ECO:0007669"/>
    <property type="project" value="TreeGrafter"/>
</dbReference>
<keyword evidence="8" id="KW-1185">Reference proteome</keyword>
<dbReference type="InterPro" id="IPR023753">
    <property type="entry name" value="FAD/NAD-binding_dom"/>
</dbReference>
<dbReference type="SUPFAM" id="SSF55424">
    <property type="entry name" value="FAD/NAD-linked reductases, dimerisation (C-terminal) domain"/>
    <property type="match status" value="1"/>
</dbReference>
<dbReference type="PRINTS" id="PR00368">
    <property type="entry name" value="FADPNR"/>
</dbReference>
<dbReference type="PANTHER" id="PTHR43557:SF2">
    <property type="entry name" value="RIESKE DOMAIN-CONTAINING PROTEIN-RELATED"/>
    <property type="match status" value="1"/>
</dbReference>
<keyword evidence="3" id="KW-0274">FAD</keyword>
<dbReference type="Pfam" id="PF14759">
    <property type="entry name" value="Reductase_C"/>
    <property type="match status" value="1"/>
</dbReference>
<feature type="domain" description="Reductase C-terminal" evidence="6">
    <location>
        <begin position="328"/>
        <end position="411"/>
    </location>
</feature>
<keyword evidence="2" id="KW-0285">Flavoprotein</keyword>
<sequence>MTAAPHPAREACYVVVGGGQAGAIAVATLREAGFAGRIVLVGDEPHLPYERPPLSKEVLVTPATAKTTLFDASFYADRHIECRFGVAATGLDAQARVLTLADGERIAFDKLLLATGARARAYPLLDALGDGVLSLRSLDDALALRERLLPGKRLLVIGGGVIGLEVAASARTLGAEVTVIERCLRLMGRAAPLHLAQSLLELHAAHGVHFEFGAELASASKADDGEITLTGVDGRVFHGDLVVYGIGVELNVELAREAGLQLDDGILVDEYGMSSAPGIYAAGDVARQWQPASGRYVRQETWSNAQHQATSVARAMVDGTPCEPDLPWYWTDQYGHNLQVAGAVEAEQWLTRGESTGRYTQFGVSGGRIVGAITFDNGREMRPAKQLIAAAVPLGDAEALLDIKQDLRKLATSRIKAAA</sequence>
<dbReference type="PRINTS" id="PR00411">
    <property type="entry name" value="PNDRDTASEI"/>
</dbReference>
<evidence type="ECO:0000256" key="3">
    <source>
        <dbReference type="ARBA" id="ARBA00022827"/>
    </source>
</evidence>
<evidence type="ECO:0000259" key="5">
    <source>
        <dbReference type="Pfam" id="PF07992"/>
    </source>
</evidence>
<dbReference type="EMBL" id="QGTJ01000009">
    <property type="protein sequence ID" value="PWV59770.1"/>
    <property type="molecule type" value="Genomic_DNA"/>
</dbReference>
<keyword evidence="7" id="KW-0223">Dioxygenase</keyword>
<accession>A0A317MRW0</accession>